<evidence type="ECO:0000313" key="6">
    <source>
        <dbReference type="EMBL" id="CAH1799965.1"/>
    </source>
</evidence>
<comment type="caution">
    <text evidence="6">The sequence shown here is derived from an EMBL/GenBank/DDBJ whole genome shotgun (WGS) entry which is preliminary data.</text>
</comment>
<dbReference type="InterPro" id="IPR012340">
    <property type="entry name" value="NA-bd_OB-fold"/>
</dbReference>
<evidence type="ECO:0000256" key="5">
    <source>
        <dbReference type="ARBA" id="ARBA00044751"/>
    </source>
</evidence>
<dbReference type="EMBL" id="CAIIXF020000011">
    <property type="protein sequence ID" value="CAH1799965.1"/>
    <property type="molecule type" value="Genomic_DNA"/>
</dbReference>
<dbReference type="AlphaFoldDB" id="A0A8J1XIP0"/>
<organism evidence="6 7">
    <name type="scientific">Owenia fusiformis</name>
    <name type="common">Polychaete worm</name>
    <dbReference type="NCBI Taxonomy" id="6347"/>
    <lineage>
        <taxon>Eukaryota</taxon>
        <taxon>Metazoa</taxon>
        <taxon>Spiralia</taxon>
        <taxon>Lophotrochozoa</taxon>
        <taxon>Annelida</taxon>
        <taxon>Polychaeta</taxon>
        <taxon>Sedentaria</taxon>
        <taxon>Canalipalpata</taxon>
        <taxon>Sabellida</taxon>
        <taxon>Oweniida</taxon>
        <taxon>Oweniidae</taxon>
        <taxon>Owenia</taxon>
    </lineage>
</organism>
<comment type="subcellular location">
    <subcellularLocation>
        <location evidence="1">Cytoplasm</location>
    </subcellularLocation>
</comment>
<dbReference type="Gene3D" id="2.40.50.140">
    <property type="entry name" value="Nucleic acid-binding proteins"/>
    <property type="match status" value="6"/>
</dbReference>
<dbReference type="InterPro" id="IPR003029">
    <property type="entry name" value="S1_domain"/>
</dbReference>
<keyword evidence="4" id="KW-0694">RNA-binding</keyword>
<dbReference type="InterPro" id="IPR019844">
    <property type="entry name" value="CSD_CS"/>
</dbReference>
<dbReference type="Pfam" id="PF00313">
    <property type="entry name" value="CSD"/>
    <property type="match status" value="5"/>
</dbReference>
<evidence type="ECO:0000313" key="7">
    <source>
        <dbReference type="Proteomes" id="UP000749559"/>
    </source>
</evidence>
<reference evidence="6" key="1">
    <citation type="submission" date="2022-03" db="EMBL/GenBank/DDBJ databases">
        <authorList>
            <person name="Martin C."/>
        </authorList>
    </citation>
    <scope>NUCLEOTIDE SEQUENCE</scope>
</reference>
<dbReference type="OrthoDB" id="74319at2759"/>
<dbReference type="SMART" id="SM00357">
    <property type="entry name" value="CSP"/>
    <property type="match status" value="5"/>
</dbReference>
<dbReference type="PROSITE" id="PS51938">
    <property type="entry name" value="SUZ_C"/>
    <property type="match status" value="1"/>
</dbReference>
<sequence length="804" mass="89646">MAASPQWKNFQPPVADPAILSFQRSPGVSTSPIIQPPGGGNTGIRETGIVEKLLHSYGFIQCCDREARLFFHFTEFAGDLDTTNVGDPVEFQMSYDRRTGKPIAISVVKMEGSDVTVEILSDERVKGTILSEARQGNKLPNGLSDGMGRVSYEQSGETFFLPYGIEDLEDGCKIKPGDECTMFVSTDKRNGTIRARKVQSAAPPPVETLEGVVCSMKDKFGFIERADAVKEIFFHYSEYKEDINNLSLGDDVEFKIQCRNGKEVAVEIKPLPEGTVIFEDISVERLKGKIQKTLKSSQGRRTSETFPGRIVYESKNQQTEIPYGDKDQTGDYTLQPGDIVAFNIATDRRDKLQRATNIDLLEESFTVQNEERETGVVAAVKDGYGFIKCADRDARMFFHFSEMLNTKKPPAVQDEVEFTVVQDPTSANRQIALRMKLLPKGAVTFQTVGKDKFIGTVEKEPNGHRSPAKTGKDEIGSISCEIKGVKHSITYQTKDVTDIRNIPKYGDRVEFQIQEVKRNNTKTAVNIKVLSRNSGGVQRGFIATLKDNFGFIETAAHDKEVFFHFSAFEGECNDLDLGDEVEYTLAKKTAKVSAESIKKLPKGTVAPEELQHGTMEGKIVRCMRIINPDQDEYPGLVQAGDMLLPYGITSLADKKDFLQTGDKVRFQIAIVKATNQKRATNIAAIRKFIRAKVDSIKGQYGFLTYEAEGGKRLFFHMSEVHDDNEIQTGDEVEFVVVQNQRNGKYSAVSLRKISNKQRPERLMSRLKSMSDDSAPRVTVIRQPKGPDGTKGFKPRSPRSLTNGN</sequence>
<dbReference type="GO" id="GO:0003723">
    <property type="term" value="F:RNA binding"/>
    <property type="evidence" value="ECO:0007669"/>
    <property type="project" value="UniProtKB-KW"/>
</dbReference>
<gene>
    <name evidence="6" type="ORF">OFUS_LOCUS23918</name>
</gene>
<evidence type="ECO:0000256" key="1">
    <source>
        <dbReference type="ARBA" id="ARBA00004496"/>
    </source>
</evidence>
<dbReference type="CDD" id="cd04458">
    <property type="entry name" value="CSP_CDS"/>
    <property type="match status" value="2"/>
</dbReference>
<protein>
    <submittedName>
        <fullName evidence="6">Uncharacterized protein</fullName>
    </submittedName>
</protein>
<dbReference type="Proteomes" id="UP000749559">
    <property type="component" value="Unassembled WGS sequence"/>
</dbReference>
<dbReference type="SMART" id="SM00316">
    <property type="entry name" value="S1"/>
    <property type="match status" value="3"/>
</dbReference>
<dbReference type="GO" id="GO:0005737">
    <property type="term" value="C:cytoplasm"/>
    <property type="evidence" value="ECO:0007669"/>
    <property type="project" value="UniProtKB-SubCell"/>
</dbReference>
<dbReference type="InterPro" id="IPR056400">
    <property type="entry name" value="CSDE1"/>
</dbReference>
<accession>A0A8J1XIP0</accession>
<dbReference type="SUPFAM" id="SSF50249">
    <property type="entry name" value="Nucleic acid-binding proteins"/>
    <property type="match status" value="5"/>
</dbReference>
<dbReference type="InterPro" id="IPR011129">
    <property type="entry name" value="CSD"/>
</dbReference>
<dbReference type="PROSITE" id="PS00352">
    <property type="entry name" value="CSD_1"/>
    <property type="match status" value="4"/>
</dbReference>
<dbReference type="Pfam" id="PF23456">
    <property type="entry name" value="CSDE1"/>
    <property type="match status" value="3"/>
</dbReference>
<dbReference type="PANTHER" id="PTHR12913">
    <property type="entry name" value="UNR PROTEIN N-RAS UPSTREAM GENE PROTEIN"/>
    <property type="match status" value="1"/>
</dbReference>
<comment type="similarity">
    <text evidence="5">Belongs to the UNR family.</text>
</comment>
<dbReference type="InterPro" id="IPR002059">
    <property type="entry name" value="CSP_DNA-bd"/>
</dbReference>
<proteinExistence type="inferred from homology"/>
<evidence type="ECO:0000256" key="4">
    <source>
        <dbReference type="ARBA" id="ARBA00022884"/>
    </source>
</evidence>
<evidence type="ECO:0000256" key="2">
    <source>
        <dbReference type="ARBA" id="ARBA00022490"/>
    </source>
</evidence>
<evidence type="ECO:0000256" key="3">
    <source>
        <dbReference type="ARBA" id="ARBA00022737"/>
    </source>
</evidence>
<keyword evidence="2" id="KW-0963">Cytoplasm</keyword>
<name>A0A8J1XIP0_OWEFU</name>
<dbReference type="Pfam" id="PF12901">
    <property type="entry name" value="SUZ-C"/>
    <property type="match status" value="1"/>
</dbReference>
<dbReference type="PANTHER" id="PTHR12913:SF1">
    <property type="entry name" value="COLD SHOCK DOMAIN-CONTAINING PROTEIN E1"/>
    <property type="match status" value="1"/>
</dbReference>
<keyword evidence="7" id="KW-1185">Reference proteome</keyword>
<dbReference type="InterPro" id="IPR024642">
    <property type="entry name" value="SUZ-C"/>
</dbReference>
<keyword evidence="3" id="KW-0677">Repeat</keyword>
<dbReference type="PROSITE" id="PS51857">
    <property type="entry name" value="CSD_2"/>
    <property type="match status" value="5"/>
</dbReference>